<evidence type="ECO:0000256" key="6">
    <source>
        <dbReference type="PROSITE-ProRule" id="PRU00239"/>
    </source>
</evidence>
<dbReference type="SMART" id="SM00230">
    <property type="entry name" value="CysPc"/>
    <property type="match status" value="1"/>
</dbReference>
<dbReference type="InterPro" id="IPR000169">
    <property type="entry name" value="Pept_cys_AS"/>
</dbReference>
<protein>
    <recommendedName>
        <fullName evidence="8">Calpain catalytic domain-containing protein</fullName>
    </recommendedName>
</protein>
<feature type="compositionally biased region" description="Low complexity" evidence="7">
    <location>
        <begin position="157"/>
        <end position="166"/>
    </location>
</feature>
<keyword evidence="4 6" id="KW-0788">Thiol protease</keyword>
<evidence type="ECO:0000259" key="8">
    <source>
        <dbReference type="PROSITE" id="PS50203"/>
    </source>
</evidence>
<dbReference type="PANTHER" id="PTHR10183">
    <property type="entry name" value="CALPAIN"/>
    <property type="match status" value="1"/>
</dbReference>
<dbReference type="Pfam" id="PF00648">
    <property type="entry name" value="Peptidase_C2"/>
    <property type="match status" value="1"/>
</dbReference>
<dbReference type="Proteomes" id="UP001295423">
    <property type="component" value="Unassembled WGS sequence"/>
</dbReference>
<evidence type="ECO:0000256" key="1">
    <source>
        <dbReference type="ARBA" id="ARBA00007623"/>
    </source>
</evidence>
<evidence type="ECO:0000256" key="4">
    <source>
        <dbReference type="ARBA" id="ARBA00022807"/>
    </source>
</evidence>
<evidence type="ECO:0000256" key="3">
    <source>
        <dbReference type="ARBA" id="ARBA00022801"/>
    </source>
</evidence>
<dbReference type="PRINTS" id="PR00704">
    <property type="entry name" value="CALPAIN"/>
</dbReference>
<evidence type="ECO:0000256" key="2">
    <source>
        <dbReference type="ARBA" id="ARBA00022670"/>
    </source>
</evidence>
<dbReference type="InterPro" id="IPR001300">
    <property type="entry name" value="Peptidase_C2_calpain_cat"/>
</dbReference>
<dbReference type="GO" id="GO:0006508">
    <property type="term" value="P:proteolysis"/>
    <property type="evidence" value="ECO:0007669"/>
    <property type="project" value="UniProtKB-KW"/>
</dbReference>
<dbReference type="InterPro" id="IPR022684">
    <property type="entry name" value="Calpain_cysteine_protease"/>
</dbReference>
<feature type="active site" evidence="5 6">
    <location>
        <position position="452"/>
    </location>
</feature>
<sequence>MFSRKKKDKQEEEPADHDADHSDHEPADEAPSSSRNQKPAETIGHKVSKFMYKLRGEGGALGKFRKKKETEIKAVEKKIEKRKWDFGEEYLALADKGASKSEMEECLKKAQGEIKDMKGEVEKKKEEIVEKEKQVEAEKAEKEAAKEAAKAEKEAAAKAAAGDAANGDGGNDDSQDAGGGIRGTKKKKKKKKGGDDDESGDEIEESEKPASAGNVVLDDDEPESPTKKKKKKKKKKTPSVAGGGAVAGAAAAASIPGPSGNQKRISRPSYIPPGWTNKFAEQTRTDEPDPARWKCEELRFNGKTKYKDIGIQQNWEGSIKDSTKKFKKAPEKYVSMMYQADMVEWDEDEQECTVVYREGTVNWKPDGVSDKGWMAVLVQSYERCKPFPKDEFPMGHRDKYTDDMTFKGKKIHSKSLKPVMPGRGMGVGDAPNLKVIGDIDPSDIFQGSVGDCWLLSGISALAEFDGAIKKLFRKTTNVLNMPTDQPNLYTITLWDLKTFKEVDIVIDERLCAHPDGQQQLLGSKPSEDGEMWAPYLEKAIACHAGGWDKIVGGQCTHAWSLLTGCKEQYTITKSGGTDKYICCGRFNEIENRWAVHGNSPHDGEPGVWPMAWPEEGGGGDGEIGKDELFLKLVAFDKANFIVGAGTAGDSDADSTGGMVDNHAYTVIASIADVCGTGIDLLKVRNPWGKGEIEDGEFDDDGPGWDKYPQIKEKLNPVVADDGIFWVTKDEFFDFFETIYVSASDMSKFLEDTDHQYD</sequence>
<dbReference type="PANTHER" id="PTHR10183:SF379">
    <property type="entry name" value="CALPAIN-5"/>
    <property type="match status" value="1"/>
</dbReference>
<dbReference type="AlphaFoldDB" id="A0AAD2FN27"/>
<feature type="region of interest" description="Disordered" evidence="7">
    <location>
        <begin position="116"/>
        <end position="289"/>
    </location>
</feature>
<dbReference type="PROSITE" id="PS50203">
    <property type="entry name" value="CALPAIN_CAT"/>
    <property type="match status" value="1"/>
</dbReference>
<feature type="active site" evidence="5 6">
    <location>
        <position position="685"/>
    </location>
</feature>
<accession>A0AAD2FN27</accession>
<reference evidence="9" key="1">
    <citation type="submission" date="2023-08" db="EMBL/GenBank/DDBJ databases">
        <authorList>
            <person name="Audoor S."/>
            <person name="Bilcke G."/>
        </authorList>
    </citation>
    <scope>NUCLEOTIDE SEQUENCE</scope>
</reference>
<evidence type="ECO:0000256" key="7">
    <source>
        <dbReference type="SAM" id="MobiDB-lite"/>
    </source>
</evidence>
<feature type="compositionally biased region" description="Basic residues" evidence="7">
    <location>
        <begin position="227"/>
        <end position="237"/>
    </location>
</feature>
<comment type="similarity">
    <text evidence="1">Belongs to the peptidase C2 family.</text>
</comment>
<feature type="compositionally biased region" description="Basic and acidic residues" evidence="7">
    <location>
        <begin position="8"/>
        <end position="27"/>
    </location>
</feature>
<feature type="active site" evidence="5 6">
    <location>
        <position position="662"/>
    </location>
</feature>
<feature type="region of interest" description="Disordered" evidence="7">
    <location>
        <begin position="1"/>
        <end position="45"/>
    </location>
</feature>
<comment type="caution">
    <text evidence="9">The sequence shown here is derived from an EMBL/GenBank/DDBJ whole genome shotgun (WGS) entry which is preliminary data.</text>
</comment>
<dbReference type="Gene3D" id="3.90.70.10">
    <property type="entry name" value="Cysteine proteinases"/>
    <property type="match status" value="1"/>
</dbReference>
<dbReference type="SUPFAM" id="SSF54001">
    <property type="entry name" value="Cysteine proteinases"/>
    <property type="match status" value="1"/>
</dbReference>
<organism evidence="9 10">
    <name type="scientific">Cylindrotheca closterium</name>
    <dbReference type="NCBI Taxonomy" id="2856"/>
    <lineage>
        <taxon>Eukaryota</taxon>
        <taxon>Sar</taxon>
        <taxon>Stramenopiles</taxon>
        <taxon>Ochrophyta</taxon>
        <taxon>Bacillariophyta</taxon>
        <taxon>Bacillariophyceae</taxon>
        <taxon>Bacillariophycidae</taxon>
        <taxon>Bacillariales</taxon>
        <taxon>Bacillariaceae</taxon>
        <taxon>Cylindrotheca</taxon>
    </lineage>
</organism>
<evidence type="ECO:0000313" key="9">
    <source>
        <dbReference type="EMBL" id="CAJ1946782.1"/>
    </source>
</evidence>
<proteinExistence type="inferred from homology"/>
<evidence type="ECO:0000313" key="10">
    <source>
        <dbReference type="Proteomes" id="UP001295423"/>
    </source>
</evidence>
<feature type="compositionally biased region" description="Acidic residues" evidence="7">
    <location>
        <begin position="195"/>
        <end position="205"/>
    </location>
</feature>
<dbReference type="EMBL" id="CAKOGP040001714">
    <property type="protein sequence ID" value="CAJ1946782.1"/>
    <property type="molecule type" value="Genomic_DNA"/>
</dbReference>
<dbReference type="PROSITE" id="PS00139">
    <property type="entry name" value="THIOL_PROTEASE_CYS"/>
    <property type="match status" value="1"/>
</dbReference>
<keyword evidence="3 6" id="KW-0378">Hydrolase</keyword>
<feature type="domain" description="Calpain catalytic" evidence="8">
    <location>
        <begin position="386"/>
        <end position="740"/>
    </location>
</feature>
<feature type="compositionally biased region" description="Basic and acidic residues" evidence="7">
    <location>
        <begin position="116"/>
        <end position="156"/>
    </location>
</feature>
<evidence type="ECO:0000256" key="5">
    <source>
        <dbReference type="PIRSR" id="PIRSR622684-1"/>
    </source>
</evidence>
<keyword evidence="2 6" id="KW-0645">Protease</keyword>
<name>A0AAD2FN27_9STRA</name>
<dbReference type="InterPro" id="IPR038765">
    <property type="entry name" value="Papain-like_cys_pep_sf"/>
</dbReference>
<gene>
    <name evidence="9" type="ORF">CYCCA115_LOCUS10835</name>
</gene>
<dbReference type="GO" id="GO:0004198">
    <property type="term" value="F:calcium-dependent cysteine-type endopeptidase activity"/>
    <property type="evidence" value="ECO:0007669"/>
    <property type="project" value="InterPro"/>
</dbReference>
<feature type="compositionally biased region" description="Basic residues" evidence="7">
    <location>
        <begin position="183"/>
        <end position="192"/>
    </location>
</feature>
<keyword evidence="10" id="KW-1185">Reference proteome</keyword>